<dbReference type="Gene3D" id="3.90.550.50">
    <property type="match status" value="1"/>
</dbReference>
<dbReference type="InterPro" id="IPR002659">
    <property type="entry name" value="Glyco_trans_31"/>
</dbReference>
<keyword evidence="9 11" id="KW-0333">Golgi apparatus</keyword>
<name>A0A0D2K6N5_9CHLO</name>
<dbReference type="PANTHER" id="PTHR11214">
    <property type="entry name" value="BETA-1,3-N-ACETYLGLUCOSAMINYLTRANSFERASE"/>
    <property type="match status" value="1"/>
</dbReference>
<comment type="subcellular location">
    <subcellularLocation>
        <location evidence="1 11">Golgi apparatus membrane</location>
        <topology evidence="1 11">Single-pass type II membrane protein</topology>
    </subcellularLocation>
</comment>
<organism evidence="12 13">
    <name type="scientific">Monoraphidium neglectum</name>
    <dbReference type="NCBI Taxonomy" id="145388"/>
    <lineage>
        <taxon>Eukaryota</taxon>
        <taxon>Viridiplantae</taxon>
        <taxon>Chlorophyta</taxon>
        <taxon>core chlorophytes</taxon>
        <taxon>Chlorophyceae</taxon>
        <taxon>CS clade</taxon>
        <taxon>Sphaeropleales</taxon>
        <taxon>Selenastraceae</taxon>
        <taxon>Monoraphidium</taxon>
    </lineage>
</organism>
<evidence type="ECO:0000256" key="10">
    <source>
        <dbReference type="ARBA" id="ARBA00023136"/>
    </source>
</evidence>
<comment type="similarity">
    <text evidence="3 11">Belongs to the glycosyltransferase 31 family.</text>
</comment>
<dbReference type="UniPathway" id="UPA00378"/>
<dbReference type="RefSeq" id="XP_013905007.1">
    <property type="nucleotide sequence ID" value="XM_014049553.1"/>
</dbReference>
<evidence type="ECO:0000256" key="5">
    <source>
        <dbReference type="ARBA" id="ARBA00022679"/>
    </source>
</evidence>
<evidence type="ECO:0000256" key="8">
    <source>
        <dbReference type="ARBA" id="ARBA00022989"/>
    </source>
</evidence>
<keyword evidence="7" id="KW-0735">Signal-anchor</keyword>
<evidence type="ECO:0000256" key="11">
    <source>
        <dbReference type="RuleBase" id="RU363063"/>
    </source>
</evidence>
<evidence type="ECO:0000256" key="7">
    <source>
        <dbReference type="ARBA" id="ARBA00022968"/>
    </source>
</evidence>
<dbReference type="InterPro" id="IPR029044">
    <property type="entry name" value="Nucleotide-diphossugar_trans"/>
</dbReference>
<dbReference type="SUPFAM" id="SSF53448">
    <property type="entry name" value="Nucleotide-diphospho-sugar transferases"/>
    <property type="match status" value="1"/>
</dbReference>
<dbReference type="AlphaFoldDB" id="A0A0D2K6N5"/>
<evidence type="ECO:0000313" key="13">
    <source>
        <dbReference type="Proteomes" id="UP000054498"/>
    </source>
</evidence>
<accession>A0A0D2K6N5</accession>
<evidence type="ECO:0000256" key="3">
    <source>
        <dbReference type="ARBA" id="ARBA00008661"/>
    </source>
</evidence>
<dbReference type="KEGG" id="mng:MNEG_1961"/>
<keyword evidence="4 11" id="KW-0328">Glycosyltransferase</keyword>
<sequence>MAAEKYDADWVVKVDDDVYLSVERLLLAMKQWDRMEAGYVGCLKNGAVWTEPGTRWYEPQHLLLGSNYYLHSYGSIYALRGRAVEDVIVRNLDNLRLLANEDTMVGLWMLAHGVKLFEDMRLCSPTCT</sequence>
<dbReference type="OrthoDB" id="592847at2759"/>
<dbReference type="Pfam" id="PF01762">
    <property type="entry name" value="Galactosyl_T"/>
    <property type="match status" value="1"/>
</dbReference>
<dbReference type="STRING" id="145388.A0A0D2K6N5"/>
<dbReference type="GO" id="GO:0000139">
    <property type="term" value="C:Golgi membrane"/>
    <property type="evidence" value="ECO:0007669"/>
    <property type="project" value="UniProtKB-SubCell"/>
</dbReference>
<dbReference type="EMBL" id="KK100429">
    <property type="protein sequence ID" value="KIZ05988.1"/>
    <property type="molecule type" value="Genomic_DNA"/>
</dbReference>
<evidence type="ECO:0000313" key="12">
    <source>
        <dbReference type="EMBL" id="KIZ05988.1"/>
    </source>
</evidence>
<reference evidence="12 13" key="1">
    <citation type="journal article" date="2013" name="BMC Genomics">
        <title>Reconstruction of the lipid metabolism for the microalga Monoraphidium neglectum from its genome sequence reveals characteristics suitable for biofuel production.</title>
        <authorList>
            <person name="Bogen C."/>
            <person name="Al-Dilaimi A."/>
            <person name="Albersmeier A."/>
            <person name="Wichmann J."/>
            <person name="Grundmann M."/>
            <person name="Rupp O."/>
            <person name="Lauersen K.J."/>
            <person name="Blifernez-Klassen O."/>
            <person name="Kalinowski J."/>
            <person name="Goesmann A."/>
            <person name="Mussgnug J.H."/>
            <person name="Kruse O."/>
        </authorList>
    </citation>
    <scope>NUCLEOTIDE SEQUENCE [LARGE SCALE GENOMIC DNA]</scope>
    <source>
        <strain evidence="12 13">SAG 48.87</strain>
    </source>
</reference>
<gene>
    <name evidence="12" type="ORF">MNEG_1961</name>
</gene>
<dbReference type="EC" id="2.4.1.-" evidence="11"/>
<evidence type="ECO:0000256" key="1">
    <source>
        <dbReference type="ARBA" id="ARBA00004323"/>
    </source>
</evidence>
<proteinExistence type="inferred from homology"/>
<keyword evidence="10" id="KW-0472">Membrane</keyword>
<comment type="cofactor">
    <cofactor evidence="11">
        <name>Mn(2+)</name>
        <dbReference type="ChEBI" id="CHEBI:29035"/>
    </cofactor>
</comment>
<evidence type="ECO:0000256" key="6">
    <source>
        <dbReference type="ARBA" id="ARBA00022692"/>
    </source>
</evidence>
<comment type="pathway">
    <text evidence="2">Protein modification; protein glycosylation.</text>
</comment>
<protein>
    <recommendedName>
        <fullName evidence="11">Hexosyltransferase</fullName>
        <ecNumber evidence="11">2.4.1.-</ecNumber>
    </recommendedName>
</protein>
<dbReference type="PANTHER" id="PTHR11214:SF85">
    <property type="entry name" value="BETA-1,3-GALACTOSYLTRANSFERASE 12-RELATED"/>
    <property type="match status" value="1"/>
</dbReference>
<dbReference type="Proteomes" id="UP000054498">
    <property type="component" value="Unassembled WGS sequence"/>
</dbReference>
<dbReference type="GO" id="GO:0008378">
    <property type="term" value="F:galactosyltransferase activity"/>
    <property type="evidence" value="ECO:0007669"/>
    <property type="project" value="TreeGrafter"/>
</dbReference>
<evidence type="ECO:0000256" key="9">
    <source>
        <dbReference type="ARBA" id="ARBA00023034"/>
    </source>
</evidence>
<keyword evidence="8" id="KW-1133">Transmembrane helix</keyword>
<evidence type="ECO:0000256" key="2">
    <source>
        <dbReference type="ARBA" id="ARBA00004922"/>
    </source>
</evidence>
<keyword evidence="6" id="KW-0812">Transmembrane</keyword>
<evidence type="ECO:0000256" key="4">
    <source>
        <dbReference type="ARBA" id="ARBA00022676"/>
    </source>
</evidence>
<keyword evidence="11" id="KW-0464">Manganese</keyword>
<dbReference type="GeneID" id="25734839"/>
<keyword evidence="5" id="KW-0808">Transferase</keyword>
<keyword evidence="13" id="KW-1185">Reference proteome</keyword>